<accession>A0A3B0Y990</accession>
<gene>
    <name evidence="1" type="ORF">MNBD_GAMMA09-2444</name>
</gene>
<protein>
    <submittedName>
        <fullName evidence="1">Uncharacterized protein</fullName>
    </submittedName>
</protein>
<dbReference type="EMBL" id="UOFI01000207">
    <property type="protein sequence ID" value="VAW70719.1"/>
    <property type="molecule type" value="Genomic_DNA"/>
</dbReference>
<proteinExistence type="predicted"/>
<reference evidence="1" key="1">
    <citation type="submission" date="2018-06" db="EMBL/GenBank/DDBJ databases">
        <authorList>
            <person name="Zhirakovskaya E."/>
        </authorList>
    </citation>
    <scope>NUCLEOTIDE SEQUENCE</scope>
</reference>
<name>A0A3B0Y990_9ZZZZ</name>
<sequence length="313" mass="35632">MKNKFIKKIIFFFALVLISDLTVSRDKSFDFNPYYNNLIDSYVLARLDRLGVSHNWAGKAELMRRLSLDLTGEVPDEQDRNNLADSSRMEMALYFMNKPEFIVTSQLIYADVFKYSKAFMFSRETQIAGLNDLVGRLHDGSIMYDVFARKVLMEPAFLSRFTSGVDRTTVAMELFLGYTPVTPYDFEFANMFNGYRLVDNKDRTYTWDGKCDNSETRNIEESCVANVSGMIGDSPVDAGNILVSLPSFAEYGATVLWRRYIGEDPDAVLPELTSALGRHFSDTGYDLRELTLLIVTSAAYAQSNKFRDDDLVL</sequence>
<dbReference type="AlphaFoldDB" id="A0A3B0Y990"/>
<evidence type="ECO:0000313" key="1">
    <source>
        <dbReference type="EMBL" id="VAW70719.1"/>
    </source>
</evidence>
<organism evidence="1">
    <name type="scientific">hydrothermal vent metagenome</name>
    <dbReference type="NCBI Taxonomy" id="652676"/>
    <lineage>
        <taxon>unclassified sequences</taxon>
        <taxon>metagenomes</taxon>
        <taxon>ecological metagenomes</taxon>
    </lineage>
</organism>